<dbReference type="PANTHER" id="PTHR37943:SF1">
    <property type="entry name" value="PROTEIN VES"/>
    <property type="match status" value="1"/>
</dbReference>
<feature type="compositionally biased region" description="Low complexity" evidence="1">
    <location>
        <begin position="113"/>
        <end position="140"/>
    </location>
</feature>
<name>A0AAU9HYM4_9XANT</name>
<gene>
    <name evidence="2" type="primary">ves</name>
    <name evidence="2" type="ORF">XA1314C_27630</name>
</gene>
<dbReference type="InterPro" id="IPR011051">
    <property type="entry name" value="RmlC_Cupin_sf"/>
</dbReference>
<evidence type="ECO:0000313" key="2">
    <source>
        <dbReference type="EMBL" id="CAE6796803.1"/>
    </source>
</evidence>
<dbReference type="Pfam" id="PF05962">
    <property type="entry name" value="HutD"/>
    <property type="match status" value="2"/>
</dbReference>
<accession>A0AAU9HYM4</accession>
<dbReference type="EMBL" id="HG992337">
    <property type="protein sequence ID" value="CAE6796803.1"/>
    <property type="molecule type" value="Genomic_DNA"/>
</dbReference>
<sequence length="292" mass="30994">MSLGHISSPEALHDGLAPGLRHNVPMQLTDLSSRVIPATEYRRERWRNQLGWTREILRLGDADAWSLRLSIAEIEQHAAFSAFPGIDRELVLLHGNGMRLQFGDAASGRVSDTDTSTGNDTSTGTDAGIGIGTATSGGVSKSDKSDSGSGNEGNGSDHGGHDAGTNDDTGAPGSSHRSCELLPPHQRVRFAGEETVHATLLDGPTQDFNLMWRRDLVQTELLHRPLVGTMLFFADPGSAWAIHLLAGQASFGRESGLPPLAAGDTAWLSASTRTRHVLDGGGELLAIRVSPV</sequence>
<organism evidence="2 3">
    <name type="scientific">Xanthomonas arboricola</name>
    <dbReference type="NCBI Taxonomy" id="56448"/>
    <lineage>
        <taxon>Bacteria</taxon>
        <taxon>Pseudomonadati</taxon>
        <taxon>Pseudomonadota</taxon>
        <taxon>Gammaproteobacteria</taxon>
        <taxon>Lysobacterales</taxon>
        <taxon>Lysobacteraceae</taxon>
        <taxon>Xanthomonas</taxon>
    </lineage>
</organism>
<proteinExistence type="predicted"/>
<dbReference type="InterPro" id="IPR010282">
    <property type="entry name" value="Uncharacterised_HutD/Ves"/>
</dbReference>
<evidence type="ECO:0000256" key="1">
    <source>
        <dbReference type="SAM" id="MobiDB-lite"/>
    </source>
</evidence>
<protein>
    <submittedName>
        <fullName evidence="2">Protein Ves</fullName>
    </submittedName>
</protein>
<dbReference type="EMBL" id="HG992337">
    <property type="protein sequence ID" value="CAE6796773.1"/>
    <property type="molecule type" value="Genomic_DNA"/>
</dbReference>
<dbReference type="SUPFAM" id="SSF51182">
    <property type="entry name" value="RmlC-like cupins"/>
    <property type="match status" value="2"/>
</dbReference>
<feature type="region of interest" description="Disordered" evidence="1">
    <location>
        <begin position="105"/>
        <end position="180"/>
    </location>
</feature>
<dbReference type="AlphaFoldDB" id="A0AAU9HYM4"/>
<evidence type="ECO:0000313" key="3">
    <source>
        <dbReference type="Proteomes" id="UP000835242"/>
    </source>
</evidence>
<dbReference type="Proteomes" id="UP000835242">
    <property type="component" value="Chromosome"/>
</dbReference>
<dbReference type="PANTHER" id="PTHR37943">
    <property type="entry name" value="PROTEIN VES"/>
    <property type="match status" value="1"/>
</dbReference>
<reference evidence="2 3" key="1">
    <citation type="submission" date="2021-02" db="EMBL/GenBank/DDBJ databases">
        <authorList>
            <person name="Pothier F. J."/>
        </authorList>
    </citation>
    <scope>NUCLEOTIDE SEQUENCE [LARGE SCALE GENOMIC DNA]</scope>
    <source>
        <strain evidence="2 3">1314c</strain>
    </source>
</reference>
<dbReference type="InterPro" id="IPR014710">
    <property type="entry name" value="RmlC-like_jellyroll"/>
</dbReference>
<dbReference type="Gene3D" id="2.60.120.10">
    <property type="entry name" value="Jelly Rolls"/>
    <property type="match status" value="2"/>
</dbReference>